<keyword evidence="2" id="KW-1185">Reference proteome</keyword>
<evidence type="ECO:0000313" key="2">
    <source>
        <dbReference type="Proteomes" id="UP000029453"/>
    </source>
</evidence>
<evidence type="ECO:0000313" key="1">
    <source>
        <dbReference type="EMBL" id="GAC41789.1"/>
    </source>
</evidence>
<comment type="caution">
    <text evidence="1">The sequence shown here is derived from an EMBL/GenBank/DDBJ whole genome shotgun (WGS) entry which is preliminary data.</text>
</comment>
<dbReference type="Proteomes" id="UP000029453">
    <property type="component" value="Unassembled WGS sequence"/>
</dbReference>
<dbReference type="EMBL" id="BALG01000048">
    <property type="protein sequence ID" value="GAC41789.1"/>
    <property type="molecule type" value="Genomic_DNA"/>
</dbReference>
<dbReference type="RefSeq" id="WP_006285139.1">
    <property type="nucleotide sequence ID" value="NZ_BALG01000048.1"/>
</dbReference>
<proteinExistence type="predicted"/>
<name>M9LZM9_PAEPP</name>
<gene>
    <name evidence="1" type="ORF">PPOP_1146</name>
</gene>
<organism evidence="1 2">
    <name type="scientific">Paenibacillus popilliae ATCC 14706</name>
    <dbReference type="NCBI Taxonomy" id="1212764"/>
    <lineage>
        <taxon>Bacteria</taxon>
        <taxon>Bacillati</taxon>
        <taxon>Bacillota</taxon>
        <taxon>Bacilli</taxon>
        <taxon>Bacillales</taxon>
        <taxon>Paenibacillaceae</taxon>
        <taxon>Paenibacillus</taxon>
    </lineage>
</organism>
<accession>M9LZM9</accession>
<protein>
    <submittedName>
        <fullName evidence="1">Phosphoserine phosphatase</fullName>
    </submittedName>
</protein>
<sequence length="85" mass="9795">MTQFNNITMQILFDPNLKAQVANLKGLKDGTYDMIQANDRISKTLQNYSVSNDEIENIYLIPEEKTDLVMEVSSNLKDTLSQFKY</sequence>
<reference evidence="1 2" key="1">
    <citation type="submission" date="2012-10" db="EMBL/GenBank/DDBJ databases">
        <title>Draft Genome Sequence of Paenibacillus popilliae ATCC 14706T.</title>
        <authorList>
            <person name="Iiyama K."/>
            <person name="Mori K."/>
            <person name="Mon H."/>
            <person name="Chieda Y."/>
            <person name="Lee J.M."/>
            <person name="Kusakabe T."/>
            <person name="Tashiro K."/>
            <person name="Asano S."/>
            <person name="Yasunaga-Aoki C."/>
            <person name="Shimizu S."/>
        </authorList>
    </citation>
    <scope>NUCLEOTIDE SEQUENCE [LARGE SCALE GENOMIC DNA]</scope>
    <source>
        <strain evidence="1 2">ATCC 14706</strain>
    </source>
</reference>
<dbReference type="AlphaFoldDB" id="M9LZM9"/>